<keyword evidence="3" id="KW-1185">Reference proteome</keyword>
<keyword evidence="1" id="KW-0812">Transmembrane</keyword>
<evidence type="ECO:0000256" key="1">
    <source>
        <dbReference type="SAM" id="Phobius"/>
    </source>
</evidence>
<proteinExistence type="predicted"/>
<gene>
    <name evidence="2" type="ORF">BN159_4986</name>
</gene>
<dbReference type="EMBL" id="HE971709">
    <property type="protein sequence ID" value="CCK29365.1"/>
    <property type="molecule type" value="Genomic_DNA"/>
</dbReference>
<protein>
    <submittedName>
        <fullName evidence="2">Putative membrane protein</fullName>
    </submittedName>
</protein>
<evidence type="ECO:0000313" key="3">
    <source>
        <dbReference type="Proteomes" id="UP000008043"/>
    </source>
</evidence>
<dbReference type="Proteomes" id="UP000008043">
    <property type="component" value="Chromosome"/>
</dbReference>
<feature type="transmembrane region" description="Helical" evidence="1">
    <location>
        <begin position="97"/>
        <end position="117"/>
    </location>
</feature>
<dbReference type="AlphaFoldDB" id="K4R8K4"/>
<dbReference type="HOGENOM" id="CLU_949733_0_0_11"/>
<sequence length="305" mass="32888">MGWGNGPKDRENYRLRELYAAAAVAAGQIPPIWLAWWIADMSGDTYGRGFNSLGIACVLIFAPLVLPVLGLVQAMVQAVPAARLAGLVAAHTRGPRWAWHVLCSVLLGVGWAALTTALWDWPFLTNALLFGGVGILPAFAMTYVHSRPRWGFWGIWLSSGLASFALFVLVGIGGAAASAAGLIKGYEPPVLSAAQVTGVWRGADGAVLRLHPDGRAELTELPTETSIDDWTDDRQFAVCDGTGTWSLEREDTNWDRDGVALRPADGCGLDTYWVIGGTESEPELFVLFGDPDAGELWILERQRPS</sequence>
<feature type="transmembrane region" description="Helical" evidence="1">
    <location>
        <begin position="50"/>
        <end position="76"/>
    </location>
</feature>
<dbReference type="RefSeq" id="WP_015659705.1">
    <property type="nucleotide sequence ID" value="NC_020504.1"/>
</dbReference>
<dbReference type="PATRIC" id="fig|1214101.3.peg.5055"/>
<keyword evidence="1" id="KW-0472">Membrane</keyword>
<feature type="transmembrane region" description="Helical" evidence="1">
    <location>
        <begin position="123"/>
        <end position="144"/>
    </location>
</feature>
<organism evidence="2 3">
    <name type="scientific">Streptomyces davaonensis (strain DSM 101723 / JCM 4913 / KCC S-0913 / 768)</name>
    <dbReference type="NCBI Taxonomy" id="1214101"/>
    <lineage>
        <taxon>Bacteria</taxon>
        <taxon>Bacillati</taxon>
        <taxon>Actinomycetota</taxon>
        <taxon>Actinomycetes</taxon>
        <taxon>Kitasatosporales</taxon>
        <taxon>Streptomycetaceae</taxon>
        <taxon>Streptomyces</taxon>
    </lineage>
</organism>
<dbReference type="KEGG" id="sdv:BN159_4986"/>
<keyword evidence="1" id="KW-1133">Transmembrane helix</keyword>
<accession>K4R8K4</accession>
<dbReference type="OrthoDB" id="3393054at2"/>
<name>K4R8K4_STRDJ</name>
<feature type="transmembrane region" description="Helical" evidence="1">
    <location>
        <begin position="18"/>
        <end position="38"/>
    </location>
</feature>
<feature type="transmembrane region" description="Helical" evidence="1">
    <location>
        <begin position="156"/>
        <end position="183"/>
    </location>
</feature>
<dbReference type="eggNOG" id="ENOG5031WTZ">
    <property type="taxonomic scope" value="Bacteria"/>
</dbReference>
<reference evidence="2 3" key="1">
    <citation type="journal article" date="2012" name="J. Bacteriol.">
        <title>Genome sequence of the bacterium Streptomyces davawensis JCM 4913 and heterologous production of the unique antibiotic roseoflavin.</title>
        <authorList>
            <person name="Jankowitsch F."/>
            <person name="Schwarz J."/>
            <person name="Ruckert C."/>
            <person name="Gust B."/>
            <person name="Szczepanowski R."/>
            <person name="Blom J."/>
            <person name="Pelzer S."/>
            <person name="Kalinowski J."/>
            <person name="Mack M."/>
        </authorList>
    </citation>
    <scope>NUCLEOTIDE SEQUENCE [LARGE SCALE GENOMIC DNA]</scope>
    <source>
        <strain evidence="3">DSM 101723 / JCM 4913 / KCC S-0913 / 768</strain>
    </source>
</reference>
<evidence type="ECO:0000313" key="2">
    <source>
        <dbReference type="EMBL" id="CCK29365.1"/>
    </source>
</evidence>